<dbReference type="Proteomes" id="UP000005466">
    <property type="component" value="Unassembled WGS sequence"/>
</dbReference>
<proteinExistence type="predicted"/>
<reference evidence="1 2" key="1">
    <citation type="journal article" date="2011" name="PLoS Pathog.">
        <title>Dynamic evolution of pathogenicity revealed by sequencing and comparative genomics of 19 Pseudomonas syringae isolates.</title>
        <authorList>
            <person name="Baltrus D.A."/>
            <person name="Nishimura M.T."/>
            <person name="Romanchuk A."/>
            <person name="Chang J.H."/>
            <person name="Mukhtar M.S."/>
            <person name="Cherkis K."/>
            <person name="Roach J."/>
            <person name="Grant S.R."/>
            <person name="Jones C.D."/>
            <person name="Dangl J.L."/>
        </authorList>
    </citation>
    <scope>NUCLEOTIDE SEQUENCE [LARGE SCALE GENOMIC DNA]</scope>
    <source>
        <strain evidence="2">race 4</strain>
    </source>
</reference>
<feature type="non-terminal residue" evidence="1">
    <location>
        <position position="1"/>
    </location>
</feature>
<dbReference type="AlphaFoldDB" id="F3CGF9"/>
<sequence>EKTPIIQGTAVHTPLTITNDDLLTSLLFVTLMRKMVSPETLSGTLEFDGSGIETRDLPFSRTGMSEWIF</sequence>
<evidence type="ECO:0000313" key="2">
    <source>
        <dbReference type="Proteomes" id="UP000005466"/>
    </source>
</evidence>
<name>F3CGF9_PSESG</name>
<gene>
    <name evidence="1" type="ORF">Pgy4_35898</name>
</gene>
<evidence type="ECO:0000313" key="1">
    <source>
        <dbReference type="EMBL" id="EGH18351.1"/>
    </source>
</evidence>
<organism evidence="1 2">
    <name type="scientific">Pseudomonas savastanoi pv. glycinea str. race 4</name>
    <dbReference type="NCBI Taxonomy" id="875330"/>
    <lineage>
        <taxon>Bacteria</taxon>
        <taxon>Pseudomonadati</taxon>
        <taxon>Pseudomonadota</taxon>
        <taxon>Gammaproteobacteria</taxon>
        <taxon>Pseudomonadales</taxon>
        <taxon>Pseudomonadaceae</taxon>
        <taxon>Pseudomonas</taxon>
    </lineage>
</organism>
<dbReference type="HOGENOM" id="CLU_2764007_0_0_6"/>
<protein>
    <submittedName>
        <fullName evidence="1">Uncharacterized protein</fullName>
    </submittedName>
</protein>
<comment type="caution">
    <text evidence="1">The sequence shown here is derived from an EMBL/GenBank/DDBJ whole genome shotgun (WGS) entry which is preliminary data.</text>
</comment>
<dbReference type="EMBL" id="ADWY01002623">
    <property type="protein sequence ID" value="EGH18351.1"/>
    <property type="molecule type" value="Genomic_DNA"/>
</dbReference>
<accession>F3CGF9</accession>